<protein>
    <submittedName>
        <fullName evidence="5">DNA polymerase III subunit epsilon</fullName>
    </submittedName>
</protein>
<evidence type="ECO:0000256" key="1">
    <source>
        <dbReference type="ARBA" id="ARBA00022722"/>
    </source>
</evidence>
<keyword evidence="2" id="KW-0378">Hydrolase</keyword>
<dbReference type="PANTHER" id="PTHR30231:SF4">
    <property type="entry name" value="PROTEIN NEN2"/>
    <property type="match status" value="1"/>
</dbReference>
<dbReference type="AlphaFoldDB" id="A0A2M9HH09"/>
<gene>
    <name evidence="5" type="ORF">CSQ87_00770</name>
</gene>
<dbReference type="EMBL" id="PEBK01000001">
    <property type="protein sequence ID" value="PJM76102.1"/>
    <property type="molecule type" value="Genomic_DNA"/>
</dbReference>
<keyword evidence="3" id="KW-0269">Exonuclease</keyword>
<dbReference type="InterPro" id="IPR013520">
    <property type="entry name" value="Ribonucl_H"/>
</dbReference>
<dbReference type="PANTHER" id="PTHR30231">
    <property type="entry name" value="DNA POLYMERASE III SUBUNIT EPSILON"/>
    <property type="match status" value="1"/>
</dbReference>
<sequence length="248" mass="27451">MNELLDAVSRTGAQPPHTTLADTLLLGFDTETTGIRPGRDAICSATLVLRDPKIGYAGDVTAEWLVNPHRPIPAAASRVNGFTDEYLQEHGEEPAEAIDHIADVIATAQNANIPLLAYNAPFDVHMVEGDLKRWDLKPLAERLTGGELLVVDPLVLDRAVSHRKGHRTLTDTTFYYGVEPHGDFHDATADTVAALDLVAPIARLHPQVGALRLDELMDWQRGSHDRWTESFNRHRVDRGRAPVSNRWL</sequence>
<evidence type="ECO:0000259" key="4">
    <source>
        <dbReference type="SMART" id="SM00479"/>
    </source>
</evidence>
<dbReference type="InterPro" id="IPR036397">
    <property type="entry name" value="RNaseH_sf"/>
</dbReference>
<keyword evidence="6" id="KW-1185">Reference proteome</keyword>
<dbReference type="GO" id="GO:0005829">
    <property type="term" value="C:cytosol"/>
    <property type="evidence" value="ECO:0007669"/>
    <property type="project" value="TreeGrafter"/>
</dbReference>
<dbReference type="Gene3D" id="3.30.420.10">
    <property type="entry name" value="Ribonuclease H-like superfamily/Ribonuclease H"/>
    <property type="match status" value="1"/>
</dbReference>
<evidence type="ECO:0000256" key="2">
    <source>
        <dbReference type="ARBA" id="ARBA00022801"/>
    </source>
</evidence>
<dbReference type="Pfam" id="PF00929">
    <property type="entry name" value="RNase_T"/>
    <property type="match status" value="1"/>
</dbReference>
<dbReference type="SMART" id="SM00479">
    <property type="entry name" value="EXOIII"/>
    <property type="match status" value="1"/>
</dbReference>
<organism evidence="5 6">
    <name type="scientific">Bifidobacterium simiarum</name>
    <dbReference type="NCBI Taxonomy" id="2045441"/>
    <lineage>
        <taxon>Bacteria</taxon>
        <taxon>Bacillati</taxon>
        <taxon>Actinomycetota</taxon>
        <taxon>Actinomycetes</taxon>
        <taxon>Bifidobacteriales</taxon>
        <taxon>Bifidobacteriaceae</taxon>
        <taxon>Bifidobacterium</taxon>
    </lineage>
</organism>
<reference evidence="5 6" key="1">
    <citation type="submission" date="2017-10" db="EMBL/GenBank/DDBJ databases">
        <title>Draft genome sequences of strains TRE 1, TRE 9, TRE H and TRI 7, isolated from tamarins, belonging to four potential novel Bifidobacterium species.</title>
        <authorList>
            <person name="Mattarelli P."/>
            <person name="Modesto M."/>
            <person name="Puglisi E."/>
            <person name="Morelli L."/>
            <person name="Spezio C."/>
            <person name="Bonetti A."/>
            <person name="Sandri C."/>
        </authorList>
    </citation>
    <scope>NUCLEOTIDE SEQUENCE [LARGE SCALE GENOMIC DNA]</scope>
    <source>
        <strain evidence="6">TRI7</strain>
    </source>
</reference>
<accession>A0A2M9HH09</accession>
<evidence type="ECO:0000256" key="3">
    <source>
        <dbReference type="ARBA" id="ARBA00022839"/>
    </source>
</evidence>
<dbReference type="SUPFAM" id="SSF53098">
    <property type="entry name" value="Ribonuclease H-like"/>
    <property type="match status" value="1"/>
</dbReference>
<dbReference type="Proteomes" id="UP000231451">
    <property type="component" value="Unassembled WGS sequence"/>
</dbReference>
<keyword evidence="1" id="KW-0540">Nuclease</keyword>
<comment type="caution">
    <text evidence="5">The sequence shown here is derived from an EMBL/GenBank/DDBJ whole genome shotgun (WGS) entry which is preliminary data.</text>
</comment>
<evidence type="ECO:0000313" key="5">
    <source>
        <dbReference type="EMBL" id="PJM76102.1"/>
    </source>
</evidence>
<proteinExistence type="predicted"/>
<name>A0A2M9HH09_9BIFI</name>
<feature type="domain" description="Exonuclease" evidence="4">
    <location>
        <begin position="24"/>
        <end position="207"/>
    </location>
</feature>
<dbReference type="InterPro" id="IPR012337">
    <property type="entry name" value="RNaseH-like_sf"/>
</dbReference>
<dbReference type="OrthoDB" id="9791657at2"/>
<dbReference type="RefSeq" id="WP_100511948.1">
    <property type="nucleotide sequence ID" value="NZ_PEBK01000001.1"/>
</dbReference>
<dbReference type="GO" id="GO:0003676">
    <property type="term" value="F:nucleic acid binding"/>
    <property type="evidence" value="ECO:0007669"/>
    <property type="project" value="InterPro"/>
</dbReference>
<evidence type="ECO:0000313" key="6">
    <source>
        <dbReference type="Proteomes" id="UP000231451"/>
    </source>
</evidence>
<dbReference type="CDD" id="cd06127">
    <property type="entry name" value="DEDDh"/>
    <property type="match status" value="1"/>
</dbReference>
<dbReference type="GO" id="GO:0008408">
    <property type="term" value="F:3'-5' exonuclease activity"/>
    <property type="evidence" value="ECO:0007669"/>
    <property type="project" value="TreeGrafter"/>
</dbReference>